<keyword evidence="2" id="KW-1185">Reference proteome</keyword>
<sequence>MKISQLPIVKEPLGSSNFKRVAVLQNVFNFFVNKEINGDYSYEFDMLIDDPKLMYVKYTNFIEVDGQLFTINNIDYKRETKGSKSVHVSGYHIFFRLNDFYREKDGVLDNYKPNVTLSEVVNELLENTPYSLVTTDITQRNDMMLERGGILRNIKKCINTFGGELILDNFKISIVKTFGEDKGILLRYKKNISSIKKSIQSIDVITRLYVYGKDGLTIESVNGGKKYLDSQYINEYPFIRNNEITYNNITNPNLLLEKGNEYLKEYEKPRIIYRVNVVDLTKLDPSNTEKFSLGDTVHVVDKELNIKTKSRILKYKEYMIPSESPRSVVTVNDKPVTMTDFYVKYNKTSNIVEKVFNQQTKDLDTNYLDGAINTLKNNLLASGAYNTAEVLEDKGYLLENTNTSSTDYGAMYIGPGIFAIASDKVGGKWNWRTFGTGKGFVADEIITGTLNAGLVNVINLDADNINTGTLNAIDIYGSTITGSVLTANNSTSNTKVEINPSDSSVFSIKYFDEPVFRIQGKDMYIGSEINFDNTNVFNQIDISTASNQAYIRNNNNYLTIFANDHNLEFGSVINDNITLRTNNDDFNIYTGEGMMNLNNREVATMNKVVKDYKQDGIMLKHYEGYLQYSLDGSTWFKLVQIE</sequence>
<evidence type="ECO:0000313" key="1">
    <source>
        <dbReference type="EMBL" id="GMQ61204.1"/>
    </source>
</evidence>
<accession>A0ACB5UE35</accession>
<proteinExistence type="predicted"/>
<comment type="caution">
    <text evidence="1">The sequence shown here is derived from an EMBL/GenBank/DDBJ whole genome shotgun (WGS) entry which is preliminary data.</text>
</comment>
<organism evidence="1 2">
    <name type="scientific">Vallitalea maricola</name>
    <dbReference type="NCBI Taxonomy" id="3074433"/>
    <lineage>
        <taxon>Bacteria</taxon>
        <taxon>Bacillati</taxon>
        <taxon>Bacillota</taxon>
        <taxon>Clostridia</taxon>
        <taxon>Lachnospirales</taxon>
        <taxon>Vallitaleaceae</taxon>
        <taxon>Vallitalea</taxon>
    </lineage>
</organism>
<protein>
    <submittedName>
        <fullName evidence="1">Uncharacterized protein</fullName>
    </submittedName>
</protein>
<dbReference type="EMBL" id="BTPU01000005">
    <property type="protein sequence ID" value="GMQ61204.1"/>
    <property type="molecule type" value="Genomic_DNA"/>
</dbReference>
<name>A0ACB5UE35_9FIRM</name>
<dbReference type="Proteomes" id="UP001374599">
    <property type="component" value="Unassembled WGS sequence"/>
</dbReference>
<gene>
    <name evidence="1" type="ORF">AN2V17_04320</name>
</gene>
<evidence type="ECO:0000313" key="2">
    <source>
        <dbReference type="Proteomes" id="UP001374599"/>
    </source>
</evidence>
<reference evidence="1" key="1">
    <citation type="submission" date="2023-09" db="EMBL/GenBank/DDBJ databases">
        <title>Vallitalea sediminicola and Vallitalea maricola sp. nov., anaerobic bacteria isolated from marine sediment.</title>
        <authorList>
            <person name="Hirano S."/>
            <person name="Maeda A."/>
            <person name="Terahara T."/>
            <person name="Mori K."/>
            <person name="Hamada M."/>
            <person name="Matsumoto R."/>
            <person name="Kobayashi T."/>
        </authorList>
    </citation>
    <scope>NUCLEOTIDE SEQUENCE</scope>
    <source>
        <strain evidence="1">AN17-2</strain>
    </source>
</reference>